<dbReference type="AlphaFoldDB" id="A0A0C9VL44"/>
<evidence type="ECO:0000313" key="2">
    <source>
        <dbReference type="EMBL" id="KIJ58305.1"/>
    </source>
</evidence>
<protein>
    <submittedName>
        <fullName evidence="2">Uncharacterized protein</fullName>
    </submittedName>
</protein>
<name>A0A0C9VL44_9AGAM</name>
<feature type="compositionally biased region" description="Acidic residues" evidence="1">
    <location>
        <begin position="917"/>
        <end position="931"/>
    </location>
</feature>
<proteinExistence type="predicted"/>
<gene>
    <name evidence="2" type="ORF">HYDPIDRAFT_141613</name>
</gene>
<dbReference type="EMBL" id="KN839956">
    <property type="protein sequence ID" value="KIJ58305.1"/>
    <property type="molecule type" value="Genomic_DNA"/>
</dbReference>
<sequence>MSIYHLMRWRYTGSIVKSISEVNRLVQDVLLAQDFKVEDLKGFSMAKQNRLWDTKSDDTAPQSDGWREVDVNIDVPTRSSSPSGNHRTFRVSGLLYRPLVGVIKAAFSEPTSKWFHLYPFKRFRKHPVQQTDERVFDELYTSDAWLQAHDELQKQPREPGCGLEKVVAALMFSSDATMLASFGTAKAWPLYLSFGNLSKYARARPSSGGCHHVAFIPSLPDSITQFLSTIGSFTKSATRSLLTHCRRELVHAVWETLLDEEFVHAYRHGIVLKCADGIVRRVYPRIFTYSADYPEKILLATIRDKGEFLCPRCLVPRSKLDEVGFLRDVRLRFGSLRAYAVDIVKRARDFIYKKGKPVDGAAVKRLLNPGSLVPTMNAFAKRLGEYGFNHFPMLVVDIMHECELGTWKSLFIHLIRILYSLSPAGQLVAEVDNRFRQVPTFGRGVIRRFSDNASEMKRLAARDFEDLLQCSIPVFDGLFPHPHDALVKTALYRFAEWHALAKLRMHTDSSLSMFDKASKALSSILRKFRDETAKAYTTFELPKEREARQRRSGKNGPRPTETSSAPKMKGLNLKTYKFHAIGDYTRTIAQFGTTDSYTTQIGELAHRVIKSSYALTNKSNAIRQIAKHEVRRRRIHRTAASGEAEQAAFCPEGSPPGSCEPILHHHISDVSKDPKDIFVFVGERGTDPAVKDHLLYRLLNLDFDGDDHVFSDSQRNHVRILNNMLYSPATMQVNYTTYDVRREQDIVNPRAHGDVMVLSRESEQGCHPYWYARVLHVFHLRVHHCGPDARNLSAQHMEILWVRWFGIVPGHRYGSAVARLPKIGFVPDSDPSAFGFLDPSLVIRSCHLIPAFADGRTSDLLRPGPSVGRRNDEIDDWVSYFVNIFVDRDMYMRYNGVGVGHCFNPTLADGHNFVDEEECGSEDDMDVDAADTGDTSVSWIRHGGDEEEGDGDNDDDDDDDDHEEEEEEEEEEEDGDGDSDGDQNEGMSGDSDSGDDDGFDSDTIS</sequence>
<evidence type="ECO:0000256" key="1">
    <source>
        <dbReference type="SAM" id="MobiDB-lite"/>
    </source>
</evidence>
<dbReference type="Pfam" id="PF18759">
    <property type="entry name" value="Plavaka"/>
    <property type="match status" value="1"/>
</dbReference>
<reference evidence="2 3" key="1">
    <citation type="submission" date="2014-04" db="EMBL/GenBank/DDBJ databases">
        <title>Evolutionary Origins and Diversification of the Mycorrhizal Mutualists.</title>
        <authorList>
            <consortium name="DOE Joint Genome Institute"/>
            <consortium name="Mycorrhizal Genomics Consortium"/>
            <person name="Kohler A."/>
            <person name="Kuo A."/>
            <person name="Nagy L.G."/>
            <person name="Floudas D."/>
            <person name="Copeland A."/>
            <person name="Barry K.W."/>
            <person name="Cichocki N."/>
            <person name="Veneault-Fourrey C."/>
            <person name="LaButti K."/>
            <person name="Lindquist E.A."/>
            <person name="Lipzen A."/>
            <person name="Lundell T."/>
            <person name="Morin E."/>
            <person name="Murat C."/>
            <person name="Riley R."/>
            <person name="Ohm R."/>
            <person name="Sun H."/>
            <person name="Tunlid A."/>
            <person name="Henrissat B."/>
            <person name="Grigoriev I.V."/>
            <person name="Hibbett D.S."/>
            <person name="Martin F."/>
        </authorList>
    </citation>
    <scope>NUCLEOTIDE SEQUENCE [LARGE SCALE GENOMIC DNA]</scope>
    <source>
        <strain evidence="2 3">MD-312</strain>
    </source>
</reference>
<feature type="compositionally biased region" description="Acidic residues" evidence="1">
    <location>
        <begin position="945"/>
        <end position="983"/>
    </location>
</feature>
<feature type="region of interest" description="Disordered" evidence="1">
    <location>
        <begin position="917"/>
        <end position="1005"/>
    </location>
</feature>
<feature type="region of interest" description="Disordered" evidence="1">
    <location>
        <begin position="539"/>
        <end position="568"/>
    </location>
</feature>
<dbReference type="HOGENOM" id="CLU_002498_0_1_1"/>
<organism evidence="2 3">
    <name type="scientific">Hydnomerulius pinastri MD-312</name>
    <dbReference type="NCBI Taxonomy" id="994086"/>
    <lineage>
        <taxon>Eukaryota</taxon>
        <taxon>Fungi</taxon>
        <taxon>Dikarya</taxon>
        <taxon>Basidiomycota</taxon>
        <taxon>Agaricomycotina</taxon>
        <taxon>Agaricomycetes</taxon>
        <taxon>Agaricomycetidae</taxon>
        <taxon>Boletales</taxon>
        <taxon>Boletales incertae sedis</taxon>
        <taxon>Leucogyrophana</taxon>
    </lineage>
</organism>
<feature type="compositionally biased region" description="Acidic residues" evidence="1">
    <location>
        <begin position="992"/>
        <end position="1005"/>
    </location>
</feature>
<dbReference type="InterPro" id="IPR041078">
    <property type="entry name" value="Plavaka"/>
</dbReference>
<keyword evidence="3" id="KW-1185">Reference proteome</keyword>
<evidence type="ECO:0000313" key="3">
    <source>
        <dbReference type="Proteomes" id="UP000053820"/>
    </source>
</evidence>
<dbReference type="OrthoDB" id="2672259at2759"/>
<dbReference type="Proteomes" id="UP000053820">
    <property type="component" value="Unassembled WGS sequence"/>
</dbReference>
<accession>A0A0C9VL44</accession>